<keyword evidence="7" id="KW-1185">Reference proteome</keyword>
<dbReference type="AlphaFoldDB" id="C6LCQ5"/>
<reference evidence="6" key="1">
    <citation type="submission" date="2009-07" db="EMBL/GenBank/DDBJ databases">
        <authorList>
            <person name="Weinstock G."/>
            <person name="Sodergren E."/>
            <person name="Clifton S."/>
            <person name="Fulton L."/>
            <person name="Fulton B."/>
            <person name="Courtney L."/>
            <person name="Fronick C."/>
            <person name="Harrison M."/>
            <person name="Strong C."/>
            <person name="Farmer C."/>
            <person name="Delahaunty K."/>
            <person name="Markovic C."/>
            <person name="Hall O."/>
            <person name="Minx P."/>
            <person name="Tomlinson C."/>
            <person name="Mitreva M."/>
            <person name="Nelson J."/>
            <person name="Hou S."/>
            <person name="Wollam A."/>
            <person name="Pepin K.H."/>
            <person name="Johnson M."/>
            <person name="Bhonagiri V."/>
            <person name="Nash W.E."/>
            <person name="Warren W."/>
            <person name="Chinwalla A."/>
            <person name="Mardis E.R."/>
            <person name="Wilson R.K."/>
        </authorList>
    </citation>
    <scope>NUCLEOTIDE SEQUENCE [LARGE SCALE GENOMIC DNA]</scope>
    <source>
        <strain evidence="6">DSM 14469</strain>
    </source>
</reference>
<dbReference type="GO" id="GO:0003677">
    <property type="term" value="F:DNA binding"/>
    <property type="evidence" value="ECO:0007669"/>
    <property type="project" value="UniProtKB-UniRule"/>
</dbReference>
<sequence>MLFAYNGWYTVLENREILKMKRKENEMEHVITEERLRMFEQSMRRDEKSDATVRKYLHDLLAFREYTGGGCPVTKEVVIAYKQYLMGRYAVASVNSMLAALNCFFKEYGWYDCVVKSLKVQRKSFRRSDRELTREEYYRLISTAWEKGNVRLSLIMQTICSTGIRVSELEFITVEALRSRRATVSLKGKTRVVLLPAELCRILRKYVKEHNISEGCIFVSRSGKPLDRSNIFHDMKALCETAGVNPEKVFPHNLRHLFAITYYDVEKDISHLADILGHASIDTTRIYTMVNGEEQAKQIDNLKLVI</sequence>
<dbReference type="InterPro" id="IPR044068">
    <property type="entry name" value="CB"/>
</dbReference>
<dbReference type="InterPro" id="IPR010998">
    <property type="entry name" value="Integrase_recombinase_N"/>
</dbReference>
<evidence type="ECO:0000259" key="4">
    <source>
        <dbReference type="PROSITE" id="PS51898"/>
    </source>
</evidence>
<dbReference type="SUPFAM" id="SSF56349">
    <property type="entry name" value="DNA breaking-rejoining enzymes"/>
    <property type="match status" value="1"/>
</dbReference>
<dbReference type="InterPro" id="IPR013762">
    <property type="entry name" value="Integrase-like_cat_sf"/>
</dbReference>
<dbReference type="Proteomes" id="UP000005561">
    <property type="component" value="Unassembled WGS sequence"/>
</dbReference>
<dbReference type="GO" id="GO:0006310">
    <property type="term" value="P:DNA recombination"/>
    <property type="evidence" value="ECO:0007669"/>
    <property type="project" value="UniProtKB-KW"/>
</dbReference>
<protein>
    <submittedName>
        <fullName evidence="6">Site-specific recombinase, phage integrase family</fullName>
    </submittedName>
</protein>
<dbReference type="Pfam" id="PF00589">
    <property type="entry name" value="Phage_integrase"/>
    <property type="match status" value="1"/>
</dbReference>
<accession>C6LCQ5</accession>
<comment type="caution">
    <text evidence="6">The sequence shown here is derived from an EMBL/GenBank/DDBJ whole genome shotgun (WGS) entry which is preliminary data.</text>
</comment>
<dbReference type="PANTHER" id="PTHR30349:SF89">
    <property type="entry name" value="INTEGRASE_RECOMBINASE"/>
    <property type="match status" value="1"/>
</dbReference>
<name>C6LCQ5_9FIRM</name>
<organism evidence="6 7">
    <name type="scientific">Marvinbryantia formatexigens DSM 14469</name>
    <dbReference type="NCBI Taxonomy" id="478749"/>
    <lineage>
        <taxon>Bacteria</taxon>
        <taxon>Bacillati</taxon>
        <taxon>Bacillota</taxon>
        <taxon>Clostridia</taxon>
        <taxon>Lachnospirales</taxon>
        <taxon>Lachnospiraceae</taxon>
        <taxon>Marvinbryantia</taxon>
    </lineage>
</organism>
<dbReference type="EMBL" id="ACCL02000005">
    <property type="protein sequence ID" value="EET61719.1"/>
    <property type="molecule type" value="Genomic_DNA"/>
</dbReference>
<evidence type="ECO:0000313" key="7">
    <source>
        <dbReference type="Proteomes" id="UP000005561"/>
    </source>
</evidence>
<evidence type="ECO:0000259" key="5">
    <source>
        <dbReference type="PROSITE" id="PS51900"/>
    </source>
</evidence>
<dbReference type="STRING" id="168384.SAMN05660368_00056"/>
<keyword evidence="2" id="KW-0233">DNA recombination</keyword>
<proteinExistence type="predicted"/>
<keyword evidence="1 3" id="KW-0238">DNA-binding</keyword>
<dbReference type="PANTHER" id="PTHR30349">
    <property type="entry name" value="PHAGE INTEGRASE-RELATED"/>
    <property type="match status" value="1"/>
</dbReference>
<dbReference type="PROSITE" id="PS51900">
    <property type="entry name" value="CB"/>
    <property type="match status" value="1"/>
</dbReference>
<evidence type="ECO:0000256" key="1">
    <source>
        <dbReference type="ARBA" id="ARBA00023125"/>
    </source>
</evidence>
<dbReference type="InterPro" id="IPR011010">
    <property type="entry name" value="DNA_brk_join_enz"/>
</dbReference>
<dbReference type="InterPro" id="IPR002104">
    <property type="entry name" value="Integrase_catalytic"/>
</dbReference>
<dbReference type="eggNOG" id="COG4974">
    <property type="taxonomic scope" value="Bacteria"/>
</dbReference>
<dbReference type="GO" id="GO:0015074">
    <property type="term" value="P:DNA integration"/>
    <property type="evidence" value="ECO:0007669"/>
    <property type="project" value="InterPro"/>
</dbReference>
<evidence type="ECO:0000313" key="6">
    <source>
        <dbReference type="EMBL" id="EET61719.1"/>
    </source>
</evidence>
<dbReference type="Gene3D" id="1.10.443.10">
    <property type="entry name" value="Intergrase catalytic core"/>
    <property type="match status" value="1"/>
</dbReference>
<feature type="domain" description="Tyr recombinase" evidence="4">
    <location>
        <begin position="127"/>
        <end position="300"/>
    </location>
</feature>
<gene>
    <name evidence="6" type="ORF">BRYFOR_06402</name>
</gene>
<dbReference type="InterPro" id="IPR050090">
    <property type="entry name" value="Tyrosine_recombinase_XerCD"/>
</dbReference>
<dbReference type="Gene3D" id="1.10.150.130">
    <property type="match status" value="1"/>
</dbReference>
<evidence type="ECO:0000256" key="2">
    <source>
        <dbReference type="ARBA" id="ARBA00023172"/>
    </source>
</evidence>
<feature type="domain" description="Core-binding (CB)" evidence="5">
    <location>
        <begin position="26"/>
        <end position="109"/>
    </location>
</feature>
<dbReference type="PROSITE" id="PS51898">
    <property type="entry name" value="TYR_RECOMBINASE"/>
    <property type="match status" value="1"/>
</dbReference>
<evidence type="ECO:0000256" key="3">
    <source>
        <dbReference type="PROSITE-ProRule" id="PRU01248"/>
    </source>
</evidence>